<dbReference type="Gene3D" id="1.25.40.10">
    <property type="entry name" value="Tetratricopeptide repeat domain"/>
    <property type="match status" value="1"/>
</dbReference>
<name>A0A929KTS5_9SPHI</name>
<dbReference type="RefSeq" id="WP_194110593.1">
    <property type="nucleotide sequence ID" value="NZ_JADFFL010000002.1"/>
</dbReference>
<sequence length="146" mass="17244">MKQGTSSLRSDEEIRAYYLKLVALDSAYYRIAPDSLIRSQMAHHYNSLAWYSIITQKFGNVKYYLDQSLKFEPGFVYPQANLPLLLLLQGDYSKAKKFYLKYKDVPFDKTHPTYKEEFLENFDELKKVKIKNPDIDKIIRLLNSEN</sequence>
<dbReference type="InterPro" id="IPR011990">
    <property type="entry name" value="TPR-like_helical_dom_sf"/>
</dbReference>
<dbReference type="SUPFAM" id="SSF48452">
    <property type="entry name" value="TPR-like"/>
    <property type="match status" value="1"/>
</dbReference>
<reference evidence="1" key="1">
    <citation type="submission" date="2020-10" db="EMBL/GenBank/DDBJ databases">
        <title>Mucilaginibacter mali sp. nov., isolated from rhizosphere soil of apple orchard.</title>
        <authorList>
            <person name="Lee J.-S."/>
            <person name="Kim H.S."/>
            <person name="Kim J.-S."/>
        </authorList>
    </citation>
    <scope>NUCLEOTIDE SEQUENCE</scope>
    <source>
        <strain evidence="1">KCTC 22746</strain>
    </source>
</reference>
<accession>A0A929KTS5</accession>
<protein>
    <recommendedName>
        <fullName evidence="3">Tetratricopeptide repeat protein</fullName>
    </recommendedName>
</protein>
<gene>
    <name evidence="1" type="ORF">IRJ16_05870</name>
</gene>
<organism evidence="1 2">
    <name type="scientific">Mucilaginibacter myungsuensis</name>
    <dbReference type="NCBI Taxonomy" id="649104"/>
    <lineage>
        <taxon>Bacteria</taxon>
        <taxon>Pseudomonadati</taxon>
        <taxon>Bacteroidota</taxon>
        <taxon>Sphingobacteriia</taxon>
        <taxon>Sphingobacteriales</taxon>
        <taxon>Sphingobacteriaceae</taxon>
        <taxon>Mucilaginibacter</taxon>
    </lineage>
</organism>
<dbReference type="EMBL" id="JADFFL010000002">
    <property type="protein sequence ID" value="MBE9661404.1"/>
    <property type="molecule type" value="Genomic_DNA"/>
</dbReference>
<proteinExistence type="predicted"/>
<dbReference type="AlphaFoldDB" id="A0A929KTS5"/>
<evidence type="ECO:0000313" key="2">
    <source>
        <dbReference type="Proteomes" id="UP000622475"/>
    </source>
</evidence>
<dbReference type="Proteomes" id="UP000622475">
    <property type="component" value="Unassembled WGS sequence"/>
</dbReference>
<evidence type="ECO:0008006" key="3">
    <source>
        <dbReference type="Google" id="ProtNLM"/>
    </source>
</evidence>
<keyword evidence="2" id="KW-1185">Reference proteome</keyword>
<evidence type="ECO:0000313" key="1">
    <source>
        <dbReference type="EMBL" id="MBE9661404.1"/>
    </source>
</evidence>
<comment type="caution">
    <text evidence="1">The sequence shown here is derived from an EMBL/GenBank/DDBJ whole genome shotgun (WGS) entry which is preliminary data.</text>
</comment>